<feature type="region of interest" description="Disordered" evidence="1">
    <location>
        <begin position="1355"/>
        <end position="1375"/>
    </location>
</feature>
<feature type="compositionally biased region" description="Basic and acidic residues" evidence="1">
    <location>
        <begin position="1144"/>
        <end position="1153"/>
    </location>
</feature>
<feature type="region of interest" description="Disordered" evidence="1">
    <location>
        <begin position="1421"/>
        <end position="1450"/>
    </location>
</feature>
<dbReference type="Proteomes" id="UP001152562">
    <property type="component" value="Unassembled WGS sequence"/>
</dbReference>
<name>A0A9P0XDL0_PIEBR</name>
<feature type="compositionally biased region" description="Basic and acidic residues" evidence="1">
    <location>
        <begin position="1789"/>
        <end position="1802"/>
    </location>
</feature>
<feature type="compositionally biased region" description="Polar residues" evidence="1">
    <location>
        <begin position="1848"/>
        <end position="1858"/>
    </location>
</feature>
<feature type="region of interest" description="Disordered" evidence="1">
    <location>
        <begin position="1213"/>
        <end position="1302"/>
    </location>
</feature>
<feature type="region of interest" description="Disordered" evidence="1">
    <location>
        <begin position="207"/>
        <end position="229"/>
    </location>
</feature>
<feature type="compositionally biased region" description="Polar residues" evidence="1">
    <location>
        <begin position="1496"/>
        <end position="1529"/>
    </location>
</feature>
<feature type="compositionally biased region" description="Polar residues" evidence="1">
    <location>
        <begin position="1221"/>
        <end position="1233"/>
    </location>
</feature>
<feature type="region of interest" description="Disordered" evidence="1">
    <location>
        <begin position="1845"/>
        <end position="1884"/>
    </location>
</feature>
<feature type="compositionally biased region" description="Polar residues" evidence="1">
    <location>
        <begin position="934"/>
        <end position="948"/>
    </location>
</feature>
<accession>A0A9P0XDL0</accession>
<reference evidence="2" key="1">
    <citation type="submission" date="2022-05" db="EMBL/GenBank/DDBJ databases">
        <authorList>
            <person name="Okamura Y."/>
        </authorList>
    </citation>
    <scope>NUCLEOTIDE SEQUENCE</scope>
</reference>
<feature type="compositionally biased region" description="Basic and acidic residues" evidence="1">
    <location>
        <begin position="834"/>
        <end position="852"/>
    </location>
</feature>
<feature type="region of interest" description="Disordered" evidence="1">
    <location>
        <begin position="1029"/>
        <end position="1054"/>
    </location>
</feature>
<feature type="compositionally biased region" description="Basic residues" evidence="1">
    <location>
        <begin position="1160"/>
        <end position="1169"/>
    </location>
</feature>
<organism evidence="2 3">
    <name type="scientific">Pieris brassicae</name>
    <name type="common">White butterfly</name>
    <name type="synonym">Large white butterfly</name>
    <dbReference type="NCBI Taxonomy" id="7116"/>
    <lineage>
        <taxon>Eukaryota</taxon>
        <taxon>Metazoa</taxon>
        <taxon>Ecdysozoa</taxon>
        <taxon>Arthropoda</taxon>
        <taxon>Hexapoda</taxon>
        <taxon>Insecta</taxon>
        <taxon>Pterygota</taxon>
        <taxon>Neoptera</taxon>
        <taxon>Endopterygota</taxon>
        <taxon>Lepidoptera</taxon>
        <taxon>Glossata</taxon>
        <taxon>Ditrysia</taxon>
        <taxon>Papilionoidea</taxon>
        <taxon>Pieridae</taxon>
        <taxon>Pierinae</taxon>
        <taxon>Pieris</taxon>
    </lineage>
</organism>
<keyword evidence="3" id="KW-1185">Reference proteome</keyword>
<feature type="compositionally biased region" description="Polar residues" evidence="1">
    <location>
        <begin position="1722"/>
        <end position="1744"/>
    </location>
</feature>
<feature type="region of interest" description="Disordered" evidence="1">
    <location>
        <begin position="168"/>
        <end position="190"/>
    </location>
</feature>
<feature type="compositionally biased region" description="Polar residues" evidence="1">
    <location>
        <begin position="1421"/>
        <end position="1433"/>
    </location>
</feature>
<feature type="region of interest" description="Disordered" evidence="1">
    <location>
        <begin position="1789"/>
        <end position="1817"/>
    </location>
</feature>
<feature type="compositionally biased region" description="Polar residues" evidence="1">
    <location>
        <begin position="1804"/>
        <end position="1817"/>
    </location>
</feature>
<feature type="region of interest" description="Disordered" evidence="1">
    <location>
        <begin position="985"/>
        <end position="1016"/>
    </location>
</feature>
<feature type="region of interest" description="Disordered" evidence="1">
    <location>
        <begin position="715"/>
        <end position="754"/>
    </location>
</feature>
<feature type="region of interest" description="Disordered" evidence="1">
    <location>
        <begin position="1477"/>
        <end position="1530"/>
    </location>
</feature>
<proteinExistence type="predicted"/>
<feature type="compositionally biased region" description="Polar residues" evidence="1">
    <location>
        <begin position="1035"/>
        <end position="1052"/>
    </location>
</feature>
<feature type="compositionally biased region" description="Basic and acidic residues" evidence="1">
    <location>
        <begin position="215"/>
        <end position="229"/>
    </location>
</feature>
<comment type="caution">
    <text evidence="2">The sequence shown here is derived from an EMBL/GenBank/DDBJ whole genome shotgun (WGS) entry which is preliminary data.</text>
</comment>
<feature type="compositionally biased region" description="Polar residues" evidence="1">
    <location>
        <begin position="1002"/>
        <end position="1013"/>
    </location>
</feature>
<feature type="compositionally biased region" description="Polar residues" evidence="1">
    <location>
        <begin position="1285"/>
        <end position="1302"/>
    </location>
</feature>
<feature type="compositionally biased region" description="Basic and acidic residues" evidence="1">
    <location>
        <begin position="178"/>
        <end position="189"/>
    </location>
</feature>
<dbReference type="EMBL" id="CALOZG010000011">
    <property type="protein sequence ID" value="CAH4030902.1"/>
    <property type="molecule type" value="Genomic_DNA"/>
</dbReference>
<feature type="region of interest" description="Disordered" evidence="1">
    <location>
        <begin position="834"/>
        <end position="864"/>
    </location>
</feature>
<evidence type="ECO:0000256" key="1">
    <source>
        <dbReference type="SAM" id="MobiDB-lite"/>
    </source>
</evidence>
<feature type="compositionally biased region" description="Polar residues" evidence="1">
    <location>
        <begin position="395"/>
        <end position="408"/>
    </location>
</feature>
<feature type="region of interest" description="Disordered" evidence="1">
    <location>
        <begin position="1716"/>
        <end position="1744"/>
    </location>
</feature>
<protein>
    <submittedName>
        <fullName evidence="2">Uncharacterized protein</fullName>
    </submittedName>
</protein>
<evidence type="ECO:0000313" key="3">
    <source>
        <dbReference type="Proteomes" id="UP001152562"/>
    </source>
</evidence>
<feature type="region of interest" description="Disordered" evidence="1">
    <location>
        <begin position="1144"/>
        <end position="1169"/>
    </location>
</feature>
<evidence type="ECO:0000313" key="2">
    <source>
        <dbReference type="EMBL" id="CAH4030902.1"/>
    </source>
</evidence>
<feature type="compositionally biased region" description="Basic and acidic residues" evidence="1">
    <location>
        <begin position="1364"/>
        <end position="1375"/>
    </location>
</feature>
<gene>
    <name evidence="2" type="ORF">PIBRA_LOCUS7502</name>
</gene>
<feature type="region of interest" description="Disordered" evidence="1">
    <location>
        <begin position="918"/>
        <end position="950"/>
    </location>
</feature>
<feature type="compositionally biased region" description="Basic and acidic residues" evidence="1">
    <location>
        <begin position="376"/>
        <end position="394"/>
    </location>
</feature>
<feature type="region of interest" description="Disordered" evidence="1">
    <location>
        <begin position="364"/>
        <end position="408"/>
    </location>
</feature>
<sequence length="1884" mass="212884">MTSESDVLKTNEFLRRRKLRLQQVREQSKDIAKKIRQRAKVEKLRQTINLDAKKEKEYFDLQEKFVGRLEQLYSRSVENIGSSHRNAAEALGQEKQTNQDISKLRGKEAVAELRKRKQDKLDEQKKILDRKLQAREAANELFRDKHATVAKTLSSKSCDNVQKQLEEPIVTEINNNPVEKDKAERDTSKNDMATQWEADELLNEWGSSVPSLSIPKDDRDSRKHLENEKSEHKRLNLFALSDEMPSSLRGGNSNMPIQACQQQSSVTIVSEYLQTRNLRLREAKPVSTKKSDDLQSIKQTILRSRASKIDGNFSNVCHVLDNQLIPVPSWTAEVDSCLCHHCHNRKPIQPVTNVLINKTNSFQRSASPLSSCGFKNDQRKDNKYMNKKTGRNDSSKTNSLNKKPSVTMYNHSTRDTRESYNNEATIVREKNTSDDAYLNALKETSILNEVKSQDLEKKRELLRNKVAVTRENVDKEYKDTLAFLNSLSKEKTSTNNTARMGYDRLQIQNDKRQKHMQDEFRKIEKDCTKKTCKHKNRTNIRHSRSPDSFDRPFQYDWMPVPESDFAVHTLPNKNCVKFNDVDTYHEYRSRHKHTPPTKQKTKDKMNTLVIEDTSETDSSGRTDKDFEGHSDQDRIVIYKILDSKRKRDDKKVKAINRIFKSAKGGDKCMKDVEVQDNTKNTESAFTVKHGEALENLSEGIYKVGENGDNIASTYFENNSNVPTEQQGESKKSVTSQNVENQQVPSTSAKNSTSLRCDHTCPGCKCRHQPLSAPQSSCSFQTAPNDAPEGFVKLIDGQETGKFYIGASGFLKDDNYEVVIQLKKKEIEKKAIEKEEKISKSQEAEDVTKDLTKPDSINSEETKTLSKDTEVQSFAVNVRESAAQTSVDQGVAVDVTQELEQVKSKNVEDKNVNTTFRDSFAIPDDVPKSDPIRPATSTYTQTSFSSPNSRPVFMHMTSSTSTAYMSPPDFIVPQFLRHRVPDVQNERHKQCSHSSRVRRCKHVSSTTDTPPNTARNDDFVNEKIRVCHKNHKHRSVSTLHRGSSKSVHGTHSSKAVPKLRISDNKINPVVKKYVNKLLALNKEGKKAIQVINQDCSSVNTPSSSIVNAPCNMEKDASLDNKISLEQIKIMLEQQIVDEYAKRANKDNRLSDSTHNRSLQKLPKRKRVHKVKSLNISRHLFKNKQINDSHYQLNINSKKSSSTSDRLTQNNGELLAKTKSRNKSSPTNQKPSKSEPTPIENKQPKRQTADSRRRLTPCSSNHTKSDDYTLYRHRTSISTDSDKRDVQTASFSHIPPTDSTHTSGIESEINFIKSAENKLQNMDKIADLTEKCMNRLSNLAKVLEEVRKNKSMVYSHISTSDTASDSEPKQKIPDDRQVCHVTEERNDNLDDLRYQENAQREYIPLLQDIPKPLTPSTLSLSTISEKSNAASSTSDQTKHKARPPPALSRINLKTTPDNFVVPHELSTVMEVDSPMSVKLKNQSSRQNLYREPAREPTVSGNPVSDDTQLEQNKINQANSPKTRSKTPSLTSDDTKMEMMDMKIFNDIMLKPFVSLQEYAKQCSVPIEDASNMEDLPKNEQGGGEMSSLHSDGSLPDVISELLKRKLISEPFKFDTATASHLTTSVSSESSLSLLALSNIYKAKRRSSKHVANKENLTETSETLSLSSNPDLENAFQKLGMGWASSTLKKTKERLALSSSSNTSSSSYSQLKFKSFNKDPPALATDSSLSDTNRSKNVSDSAKNAVQQTSVTNSMIVKEFLKNELAKKITFTNQSSRNADEFVSLYETQMPEEIRDTPEKTREADQSVASQTNRARTSTPVQIFKSTTYHTTSSSNNSNGLFSNAEELSSVKVTSTSIRNHSTSDRDDLTIPNCSLKRKGSDNSKSA</sequence>